<keyword evidence="8 10" id="KW-0505">Motor protein</keyword>
<dbReference type="Pfam" id="PF02736">
    <property type="entry name" value="Myosin_N"/>
    <property type="match status" value="1"/>
</dbReference>
<dbReference type="SMART" id="SM00242">
    <property type="entry name" value="MYSc"/>
    <property type="match status" value="1"/>
</dbReference>
<evidence type="ECO:0000256" key="4">
    <source>
        <dbReference type="ARBA" id="ARBA00022840"/>
    </source>
</evidence>
<comment type="caution">
    <text evidence="16">The sequence shown here is derived from an EMBL/GenBank/DDBJ whole genome shotgun (WGS) entry which is preliminary data.</text>
</comment>
<proteinExistence type="inferred from homology"/>
<keyword evidence="9 10" id="KW-0009">Actin-binding</keyword>
<evidence type="ECO:0000313" key="16">
    <source>
        <dbReference type="EMBL" id="KAF3492882.1"/>
    </source>
</evidence>
<dbReference type="InterPro" id="IPR036961">
    <property type="entry name" value="Kinesin_motor_dom_sf"/>
</dbReference>
<dbReference type="PANTHER" id="PTHR13140">
    <property type="entry name" value="MYOSIN"/>
    <property type="match status" value="1"/>
</dbReference>
<feature type="coiled-coil region" evidence="11">
    <location>
        <begin position="808"/>
        <end position="979"/>
    </location>
</feature>
<feature type="region of interest" description="Actin-binding" evidence="10">
    <location>
        <begin position="544"/>
        <end position="566"/>
    </location>
</feature>
<evidence type="ECO:0000256" key="2">
    <source>
        <dbReference type="ARBA" id="ARBA00022737"/>
    </source>
</evidence>
<evidence type="ECO:0000256" key="7">
    <source>
        <dbReference type="ARBA" id="ARBA00023123"/>
    </source>
</evidence>
<comment type="similarity">
    <text evidence="1">Belongs to the TRAFAC class myosin-kinesin ATPase superfamily. Myosin family. Plant myosin class XI subfamily.</text>
</comment>
<protein>
    <recommendedName>
        <fullName evidence="18">Myosin motor domain-containing protein</fullName>
    </recommendedName>
</protein>
<dbReference type="InterPro" id="IPR004009">
    <property type="entry name" value="SH3_Myosin"/>
</dbReference>
<keyword evidence="4 10" id="KW-0067">ATP-binding</keyword>
<dbReference type="EMBL" id="QGKV02002055">
    <property type="protein sequence ID" value="KAF3492882.1"/>
    <property type="molecule type" value="Genomic_DNA"/>
</dbReference>
<feature type="domain" description="Myosin motor" evidence="14">
    <location>
        <begin position="72"/>
        <end position="663"/>
    </location>
</feature>
<dbReference type="Gene3D" id="6.20.240.20">
    <property type="match status" value="1"/>
</dbReference>
<dbReference type="Proteomes" id="UP000266723">
    <property type="component" value="Unassembled WGS sequence"/>
</dbReference>
<dbReference type="CDD" id="cd23767">
    <property type="entry name" value="IQCD"/>
    <property type="match status" value="1"/>
</dbReference>
<dbReference type="InterPro" id="IPR036018">
    <property type="entry name" value="MYSc_Myo11"/>
</dbReference>
<evidence type="ECO:0000256" key="8">
    <source>
        <dbReference type="ARBA" id="ARBA00023175"/>
    </source>
</evidence>
<dbReference type="Pfam" id="PF00063">
    <property type="entry name" value="Myosin_head"/>
    <property type="match status" value="1"/>
</dbReference>
<feature type="signal peptide" evidence="12">
    <location>
        <begin position="1"/>
        <end position="20"/>
    </location>
</feature>
<evidence type="ECO:0000256" key="5">
    <source>
        <dbReference type="ARBA" id="ARBA00022860"/>
    </source>
</evidence>
<keyword evidence="17" id="KW-1185">Reference proteome</keyword>
<dbReference type="PROSITE" id="PS50096">
    <property type="entry name" value="IQ"/>
    <property type="match status" value="6"/>
</dbReference>
<evidence type="ECO:0000256" key="1">
    <source>
        <dbReference type="ARBA" id="ARBA00008049"/>
    </source>
</evidence>
<keyword evidence="2" id="KW-0677">Repeat</keyword>
<dbReference type="PROSITE" id="PS51844">
    <property type="entry name" value="SH3_LIKE"/>
    <property type="match status" value="1"/>
</dbReference>
<dbReference type="SMART" id="SM01132">
    <property type="entry name" value="DIL"/>
    <property type="match status" value="1"/>
</dbReference>
<dbReference type="InterPro" id="IPR037975">
    <property type="entry name" value="MyosinXI_CBD"/>
</dbReference>
<dbReference type="PANTHER" id="PTHR13140:SF757">
    <property type="entry name" value="MYOSIN-8"/>
    <property type="match status" value="1"/>
</dbReference>
<evidence type="ECO:0008006" key="18">
    <source>
        <dbReference type="Google" id="ProtNLM"/>
    </source>
</evidence>
<sequence length="1432" mass="161691">MPFLTYLFFLQVATFSPAVGSRVWVEDQDEAWLDGEVVEINGEQIKVLCTSGKQVTVNASNIYPKDVEAPASGVEDMTRLAYLHEPGVLQNLQSRYDINEIYTYTGSILIAVNPFRRLPHLYSSHMMTQYKGASLGELSPHPFAVADAAYRQMVNEKVSQSILVSGESGAGKTESTKLLMQYLAYMGGRTGASEGRSVEQKVLESNPVLEAFGNAKTVKNNNSSINDAEEYHATRKAMDVVGISSEEQDAIFRVVASILHLGNIEFGKGKEIDSSVPRDEKSWFHLKTAAELLMCDAKSLEDSLCKRIMATRDETITKDLDPEAATLSRDALAKVMYSRLFDWLVEKINSSIGQDPESKYLIGVLDIYGFESFKTNSFEQFCINLTNEKLQQHFNQHVFKMEQEEYKKEAINWSYIEFVDNQDILDLIEKKPGGIIALLDEACMFPRSTHETFAQKLYQTYKNHKRFTKPKLARSDFTICHYAGDVTYQTELFLDKNKDYVIAEHQALLNASTCSFVANLFPPAPDDSKQSKFSSIGTRFKQQLVSLLEILNTTEPHYIRCIKPNNLLKPGIFENKNVLQQLRCGGVMEAIRISCAGYPTRKHFDEFLNRFSILAPQVVDKNSDEPAACKKLLDKAGLEGYQIGKTKVFLRAGQMADLDTRRTEILGRSASIIQRKVRSYLAKKTFMQLRSSATQIQAVCRGYLGRGVYESKRREAAALKIQRDLRKFLARKAYTEMFSATVSIQAGMRGMVSRKELSFRRKTKAATIIQNRCRVFLARLHYRKLRKAAITTQCAWRGKVARKELKNLKMAAKQTGALQEAKNKLEKQVEELTWRLQLEKRMRTDLEEAKKQENAKYEASLEEIQNKFKETEALLIKEREAAKEVSEVLPIIKEVPVVDQELMEKLTNENEKLKGMVSSLETKIDETAKELQETSRISQDRLKQALKAESKVEKLKTAMQRLEEKISEMEAEKQIMRQQTILNTPGKTVSGHPPTVTIKVYCFSYTLVYALLLSQEAEVAGNAGKSAAERQLENVDTFIDCVKEKVEFSNGKPVAAFTIYKCLLHWKCFESEKTNAFDRLIEMIGSAIEIEDDNAHLAYWLTNTSALLFLLQKSLKTGGTGATASKKPPITTSLFGRMALSFRSSPNLAAAADAAALAVIRPVEAKYPALLFKQQLAAYVEKIFGMIRDNLKKELSALISLCIQAPRVSKGGMQRSGRTPGKDSPAIHWQSIIDGLNSVLAILKENNVPLVLIQKIHTQTFSFINVQLFNSLLLRKECCTFSNGEFVKAGLAELELWCGQVNEYAGPSWDELKHIRQAVGFLVIHQKYRVSYDDIVHDLCPILSVQQLYRICTLYWDDCYNTRSVSQEVISSMRALMTEESNDADSNSFLLDDNSSIPFSVDEISNSMQEKDFASVKPAQELLDNPDFVFLH</sequence>
<dbReference type="PRINTS" id="PR00193">
    <property type="entry name" value="MYOSINHEAVY"/>
</dbReference>
<keyword evidence="5" id="KW-0112">Calmodulin-binding</keyword>
<dbReference type="SUPFAM" id="SSF52540">
    <property type="entry name" value="P-loop containing nucleoside triphosphate hydrolases"/>
    <property type="match status" value="2"/>
</dbReference>
<dbReference type="Gene3D" id="1.20.5.190">
    <property type="match status" value="3"/>
</dbReference>
<keyword evidence="12" id="KW-0732">Signal</keyword>
<dbReference type="Gene3D" id="1.20.58.530">
    <property type="match status" value="1"/>
</dbReference>
<evidence type="ECO:0000259" key="14">
    <source>
        <dbReference type="PROSITE" id="PS51456"/>
    </source>
</evidence>
<dbReference type="Gene3D" id="1.10.10.820">
    <property type="match status" value="1"/>
</dbReference>
<reference evidence="16 17" key="1">
    <citation type="journal article" date="2020" name="BMC Genomics">
        <title>Intraspecific diversification of the crop wild relative Brassica cretica Lam. using demographic model selection.</title>
        <authorList>
            <person name="Kioukis A."/>
            <person name="Michalopoulou V.A."/>
            <person name="Briers L."/>
            <person name="Pirintsos S."/>
            <person name="Studholme D.J."/>
            <person name="Pavlidis P."/>
            <person name="Sarris P.F."/>
        </authorList>
    </citation>
    <scope>NUCLEOTIDE SEQUENCE [LARGE SCALE GENOMIC DNA]</scope>
    <source>
        <strain evidence="17">cv. PFS-1207/04</strain>
    </source>
</reference>
<feature type="domain" description="Myosin N-terminal SH3-like" evidence="15">
    <location>
        <begin position="18"/>
        <end position="67"/>
    </location>
</feature>
<evidence type="ECO:0000259" key="15">
    <source>
        <dbReference type="PROSITE" id="PS51844"/>
    </source>
</evidence>
<dbReference type="PROSITE" id="PS51126">
    <property type="entry name" value="DILUTE"/>
    <property type="match status" value="1"/>
</dbReference>
<dbReference type="Pfam" id="PF00612">
    <property type="entry name" value="IQ"/>
    <property type="match status" value="5"/>
</dbReference>
<dbReference type="Pfam" id="PF01843">
    <property type="entry name" value="DIL"/>
    <property type="match status" value="1"/>
</dbReference>
<dbReference type="PROSITE" id="PS51456">
    <property type="entry name" value="MYOSIN_MOTOR"/>
    <property type="match status" value="1"/>
</dbReference>
<dbReference type="Gene3D" id="1.20.120.720">
    <property type="entry name" value="Myosin VI head, motor domain, U50 subdomain"/>
    <property type="match status" value="1"/>
</dbReference>
<gene>
    <name evidence="16" type="ORF">DY000_02058267</name>
</gene>
<evidence type="ECO:0000256" key="9">
    <source>
        <dbReference type="ARBA" id="ARBA00023203"/>
    </source>
</evidence>
<keyword evidence="3 10" id="KW-0547">Nucleotide-binding</keyword>
<evidence type="ECO:0000256" key="6">
    <source>
        <dbReference type="ARBA" id="ARBA00023054"/>
    </source>
</evidence>
<feature type="chain" id="PRO_5046537767" description="Myosin motor domain-containing protein" evidence="12">
    <location>
        <begin position="21"/>
        <end position="1432"/>
    </location>
</feature>
<name>A0ABQ7A5F9_BRACR</name>
<keyword evidence="6 11" id="KW-0175">Coiled coil</keyword>
<evidence type="ECO:0000259" key="13">
    <source>
        <dbReference type="PROSITE" id="PS51126"/>
    </source>
</evidence>
<evidence type="ECO:0000256" key="12">
    <source>
        <dbReference type="SAM" id="SignalP"/>
    </source>
</evidence>
<dbReference type="Gene3D" id="3.40.850.10">
    <property type="entry name" value="Kinesin motor domain"/>
    <property type="match status" value="2"/>
</dbReference>
<feature type="binding site" evidence="10">
    <location>
        <begin position="166"/>
        <end position="173"/>
    </location>
    <ligand>
        <name>ATP</name>
        <dbReference type="ChEBI" id="CHEBI:30616"/>
    </ligand>
</feature>
<evidence type="ECO:0000256" key="10">
    <source>
        <dbReference type="PROSITE-ProRule" id="PRU00782"/>
    </source>
</evidence>
<dbReference type="InterPro" id="IPR027417">
    <property type="entry name" value="P-loop_NTPase"/>
</dbReference>
<organism evidence="16 17">
    <name type="scientific">Brassica cretica</name>
    <name type="common">Mustard</name>
    <dbReference type="NCBI Taxonomy" id="69181"/>
    <lineage>
        <taxon>Eukaryota</taxon>
        <taxon>Viridiplantae</taxon>
        <taxon>Streptophyta</taxon>
        <taxon>Embryophyta</taxon>
        <taxon>Tracheophyta</taxon>
        <taxon>Spermatophyta</taxon>
        <taxon>Magnoliopsida</taxon>
        <taxon>eudicotyledons</taxon>
        <taxon>Gunneridae</taxon>
        <taxon>Pentapetalae</taxon>
        <taxon>rosids</taxon>
        <taxon>malvids</taxon>
        <taxon>Brassicales</taxon>
        <taxon>Brassicaceae</taxon>
        <taxon>Brassiceae</taxon>
        <taxon>Brassica</taxon>
    </lineage>
</organism>
<dbReference type="SMART" id="SM00015">
    <property type="entry name" value="IQ"/>
    <property type="match status" value="6"/>
</dbReference>
<evidence type="ECO:0000313" key="17">
    <source>
        <dbReference type="Proteomes" id="UP000266723"/>
    </source>
</evidence>
<dbReference type="CDD" id="cd15475">
    <property type="entry name" value="MyosinXI_CBD"/>
    <property type="match status" value="1"/>
</dbReference>
<feature type="domain" description="Dilute" evidence="13">
    <location>
        <begin position="1078"/>
        <end position="1379"/>
    </location>
</feature>
<evidence type="ECO:0000256" key="11">
    <source>
        <dbReference type="SAM" id="Coils"/>
    </source>
</evidence>
<evidence type="ECO:0000256" key="3">
    <source>
        <dbReference type="ARBA" id="ARBA00022741"/>
    </source>
</evidence>
<dbReference type="InterPro" id="IPR002710">
    <property type="entry name" value="Dilute_dom"/>
</dbReference>
<dbReference type="CDD" id="cd01384">
    <property type="entry name" value="MYSc_Myo11"/>
    <property type="match status" value="1"/>
</dbReference>
<dbReference type="InterPro" id="IPR001609">
    <property type="entry name" value="Myosin_head_motor_dom-like"/>
</dbReference>
<dbReference type="InterPro" id="IPR000048">
    <property type="entry name" value="IQ_motif_EF-hand-BS"/>
</dbReference>
<accession>A0ABQ7A5F9</accession>
<keyword evidence="7 10" id="KW-0518">Myosin</keyword>